<feature type="compositionally biased region" description="Basic and acidic residues" evidence="1">
    <location>
        <begin position="101"/>
        <end position="111"/>
    </location>
</feature>
<name>A0A1Q3CHD4_CEPFO</name>
<organism evidence="2 3">
    <name type="scientific">Cephalotus follicularis</name>
    <name type="common">Albany pitcher plant</name>
    <dbReference type="NCBI Taxonomy" id="3775"/>
    <lineage>
        <taxon>Eukaryota</taxon>
        <taxon>Viridiplantae</taxon>
        <taxon>Streptophyta</taxon>
        <taxon>Embryophyta</taxon>
        <taxon>Tracheophyta</taxon>
        <taxon>Spermatophyta</taxon>
        <taxon>Magnoliopsida</taxon>
        <taxon>eudicotyledons</taxon>
        <taxon>Gunneridae</taxon>
        <taxon>Pentapetalae</taxon>
        <taxon>rosids</taxon>
        <taxon>fabids</taxon>
        <taxon>Oxalidales</taxon>
        <taxon>Cephalotaceae</taxon>
        <taxon>Cephalotus</taxon>
    </lineage>
</organism>
<dbReference type="InParanoid" id="A0A1Q3CHD4"/>
<evidence type="ECO:0000256" key="1">
    <source>
        <dbReference type="SAM" id="MobiDB-lite"/>
    </source>
</evidence>
<comment type="caution">
    <text evidence="2">The sequence shown here is derived from an EMBL/GenBank/DDBJ whole genome shotgun (WGS) entry which is preliminary data.</text>
</comment>
<dbReference type="AlphaFoldDB" id="A0A1Q3CHD4"/>
<gene>
    <name evidence="2" type="ORF">CFOL_v3_23091</name>
</gene>
<dbReference type="Proteomes" id="UP000187406">
    <property type="component" value="Unassembled WGS sequence"/>
</dbReference>
<evidence type="ECO:0000313" key="2">
    <source>
        <dbReference type="EMBL" id="GAV79627.1"/>
    </source>
</evidence>
<dbReference type="OrthoDB" id="1932348at2759"/>
<evidence type="ECO:0000313" key="3">
    <source>
        <dbReference type="Proteomes" id="UP000187406"/>
    </source>
</evidence>
<proteinExistence type="predicted"/>
<accession>A0A1Q3CHD4</accession>
<feature type="region of interest" description="Disordered" evidence="1">
    <location>
        <begin position="89"/>
        <end position="111"/>
    </location>
</feature>
<feature type="region of interest" description="Disordered" evidence="1">
    <location>
        <begin position="41"/>
        <end position="64"/>
    </location>
</feature>
<reference evidence="3" key="1">
    <citation type="submission" date="2016-04" db="EMBL/GenBank/DDBJ databases">
        <title>Cephalotus genome sequencing.</title>
        <authorList>
            <person name="Fukushima K."/>
            <person name="Hasebe M."/>
            <person name="Fang X."/>
        </authorList>
    </citation>
    <scope>NUCLEOTIDE SEQUENCE [LARGE SCALE GENOMIC DNA]</scope>
    <source>
        <strain evidence="3">cv. St1</strain>
    </source>
</reference>
<sequence>MCLPKTWEPKVTAIEKVKDLSTFPLEDLLGSLMIHELRMNDQAKNEPKKKTIAASKDEESDEDKDEMALLTKSIRRILPYKKNFSKNQLKKFQEKGASSQSDKEEKRGNML</sequence>
<dbReference type="EMBL" id="BDDD01002010">
    <property type="protein sequence ID" value="GAV79627.1"/>
    <property type="molecule type" value="Genomic_DNA"/>
</dbReference>
<protein>
    <submittedName>
        <fullName evidence="2">UBN2 domain-containing protein</fullName>
    </submittedName>
</protein>
<keyword evidence="3" id="KW-1185">Reference proteome</keyword>